<dbReference type="OrthoDB" id="6996430at2"/>
<name>A0A0A6D6A9_9PSED</name>
<dbReference type="Proteomes" id="UP000030564">
    <property type="component" value="Unassembled WGS sequence"/>
</dbReference>
<comment type="caution">
    <text evidence="1">The sequence shown here is derived from an EMBL/GenBank/DDBJ whole genome shotgun (WGS) entry which is preliminary data.</text>
</comment>
<evidence type="ECO:0000313" key="2">
    <source>
        <dbReference type="Proteomes" id="UP000030564"/>
    </source>
</evidence>
<dbReference type="EMBL" id="JSFK01000042">
    <property type="protein sequence ID" value="KHA70262.1"/>
    <property type="molecule type" value="Genomic_DNA"/>
</dbReference>
<evidence type="ECO:0000313" key="1">
    <source>
        <dbReference type="EMBL" id="KHA70262.1"/>
    </source>
</evidence>
<reference evidence="1 2" key="1">
    <citation type="submission" date="2014-10" db="EMBL/GenBank/DDBJ databases">
        <title>Draft genome sequence of Pseudomonas chlororaphis EA105.</title>
        <authorList>
            <person name="McCully L.M."/>
            <person name="Bitzer A.S."/>
            <person name="Spence C."/>
            <person name="Bais H."/>
            <person name="Silby M.W."/>
        </authorList>
    </citation>
    <scope>NUCLEOTIDE SEQUENCE [LARGE SCALE GENOMIC DNA]</scope>
    <source>
        <strain evidence="1 2">EA105</strain>
    </source>
</reference>
<sequence length="459" mass="50235">MPSTPALTDIPSSAEDTDALSFMARNSVFLSSDDAATGLHNLLKTPLSAELHWFILKNTEGRFFCAQRIDASPASGEHRSEVTTLQRTTLVVTVGASGELIVPSGFTIEASFHARPSQARGFDESTSEWAQRNRFFTIADLSAVMNSHRKYSKCYLSAYNGGLLCYASTNLPFEQELAPRLSRRPQSGPQLFESLLARGAIPSSLWILLVLAAGQVTVVVTGDLWRRRGPLKASWRSDVLEASPPITQMPIFGPICRDAGEVALYLRKKLSVPPPASPRVGFILEHYASDFLVITDPVSIPYVSFDRAALFPKDQHGNPLIPRGFRVHGIYHSTPQVASERQPPTGTDLYRNFFTPEDLKVGLDHMIAAPNQRIFMVTPDGAVLRFAKPIVPKVRGLRANLEQGLEQKIIDGDMTPQRFVDEVADAGILSVLLASQTWPDLGKITAASAVDVIGVETSQ</sequence>
<gene>
    <name evidence="1" type="ORF">NZ35_26635</name>
</gene>
<proteinExistence type="predicted"/>
<dbReference type="AlphaFoldDB" id="A0A0A6D6A9"/>
<accession>A0A0A6D6A9</accession>
<organism evidence="1 2">
    <name type="scientific">Pseudomonas chlororaphis</name>
    <dbReference type="NCBI Taxonomy" id="587753"/>
    <lineage>
        <taxon>Bacteria</taxon>
        <taxon>Pseudomonadati</taxon>
        <taxon>Pseudomonadota</taxon>
        <taxon>Gammaproteobacteria</taxon>
        <taxon>Pseudomonadales</taxon>
        <taxon>Pseudomonadaceae</taxon>
        <taxon>Pseudomonas</taxon>
    </lineage>
</organism>
<dbReference type="PATRIC" id="fig|587753.9.peg.4683"/>
<protein>
    <submittedName>
        <fullName evidence="1">Uncharacterized protein</fullName>
    </submittedName>
</protein>